<dbReference type="AlphaFoldDB" id="A0A840Q7N7"/>
<dbReference type="EMBL" id="JACHIW010000001">
    <property type="protein sequence ID" value="MBB5156714.1"/>
    <property type="molecule type" value="Genomic_DNA"/>
</dbReference>
<feature type="compositionally biased region" description="Basic and acidic residues" evidence="1">
    <location>
        <begin position="67"/>
        <end position="84"/>
    </location>
</feature>
<feature type="compositionally biased region" description="Basic and acidic residues" evidence="1">
    <location>
        <begin position="28"/>
        <end position="51"/>
    </location>
</feature>
<organism evidence="2 3">
    <name type="scientific">Saccharopolyspora phatthalungensis</name>
    <dbReference type="NCBI Taxonomy" id="664693"/>
    <lineage>
        <taxon>Bacteria</taxon>
        <taxon>Bacillati</taxon>
        <taxon>Actinomycetota</taxon>
        <taxon>Actinomycetes</taxon>
        <taxon>Pseudonocardiales</taxon>
        <taxon>Pseudonocardiaceae</taxon>
        <taxon>Saccharopolyspora</taxon>
    </lineage>
</organism>
<name>A0A840Q7N7_9PSEU</name>
<comment type="caution">
    <text evidence="2">The sequence shown here is derived from an EMBL/GenBank/DDBJ whole genome shotgun (WGS) entry which is preliminary data.</text>
</comment>
<feature type="compositionally biased region" description="Gly residues" evidence="1">
    <location>
        <begin position="57"/>
        <end position="66"/>
    </location>
</feature>
<proteinExistence type="predicted"/>
<dbReference type="Proteomes" id="UP000584374">
    <property type="component" value="Unassembled WGS sequence"/>
</dbReference>
<accession>A0A840Q7N7</accession>
<keyword evidence="3" id="KW-1185">Reference proteome</keyword>
<evidence type="ECO:0000313" key="3">
    <source>
        <dbReference type="Proteomes" id="UP000584374"/>
    </source>
</evidence>
<protein>
    <submittedName>
        <fullName evidence="2">Uncharacterized protein</fullName>
    </submittedName>
</protein>
<sequence>MHSAVVAGRDQVAVRGEGGPPDNLAGQDGRRRAEHRDPALAVADRDDREAAAENGECGVGGGGGVDGGDHGPSRVFAEHDQASGHGLAERRERLAAACYRNGSGWMVGLRRCGELPACVAETPVQQSSPGSGEEVHFAAGGREHRHGVVDAGPAEVHPARLVGEPRTHPAAGVADRDHCSPARCHGRRRWSDVCGRLLGRRRGAECLPVVVLSLQENPARVPVLHDERVRVREPGRTALRHEPRRVHNGLARPRALDQLSAPDVGEPDLAVSTGRCPVRAPGPAMSHAVQPRRVGLAQAHLGVVRRVTLEDRAFVGDDVRGQVRRRVGGVVVAIVDQVRRGGRAQRQLGESRGHHMVRVVVVVSPLRLVPAVRFGVVGPHNPGLELPVKPGQRGDDRRSVMPAGTSQCRPVRLQRLGLCRRVVP</sequence>
<feature type="region of interest" description="Disordered" evidence="1">
    <location>
        <begin position="1"/>
        <end position="84"/>
    </location>
</feature>
<evidence type="ECO:0000313" key="2">
    <source>
        <dbReference type="EMBL" id="MBB5156714.1"/>
    </source>
</evidence>
<evidence type="ECO:0000256" key="1">
    <source>
        <dbReference type="SAM" id="MobiDB-lite"/>
    </source>
</evidence>
<reference evidence="2 3" key="1">
    <citation type="submission" date="2020-08" db="EMBL/GenBank/DDBJ databases">
        <title>Sequencing the genomes of 1000 actinobacteria strains.</title>
        <authorList>
            <person name="Klenk H.-P."/>
        </authorList>
    </citation>
    <scope>NUCLEOTIDE SEQUENCE [LARGE SCALE GENOMIC DNA]</scope>
    <source>
        <strain evidence="2 3">DSM 45584</strain>
    </source>
</reference>
<gene>
    <name evidence="2" type="ORF">BJ970_004248</name>
</gene>